<dbReference type="PANTHER" id="PTHR46766">
    <property type="entry name" value="GLUTAMINE-RICH PROTEIN 2"/>
    <property type="match status" value="1"/>
</dbReference>
<keyword evidence="5" id="KW-1185">Reference proteome</keyword>
<dbReference type="PANTHER" id="PTHR46766:SF1">
    <property type="entry name" value="GLUTAMINE-RICH PROTEIN 2"/>
    <property type="match status" value="1"/>
</dbReference>
<evidence type="ECO:0000256" key="2">
    <source>
        <dbReference type="SAM" id="MobiDB-lite"/>
    </source>
</evidence>
<evidence type="ECO:0000313" key="4">
    <source>
        <dbReference type="Ensembl" id="ENSMGAP00000003979.3"/>
    </source>
</evidence>
<feature type="region of interest" description="Disordered" evidence="2">
    <location>
        <begin position="313"/>
        <end position="345"/>
    </location>
</feature>
<reference evidence="4" key="3">
    <citation type="submission" date="2025-09" db="UniProtKB">
        <authorList>
            <consortium name="Ensembl"/>
        </authorList>
    </citation>
    <scope>IDENTIFICATION</scope>
</reference>
<feature type="coiled-coil region" evidence="1">
    <location>
        <begin position="136"/>
        <end position="170"/>
    </location>
</feature>
<protein>
    <recommendedName>
        <fullName evidence="3">DUF4795 domain-containing protein</fullName>
    </recommendedName>
</protein>
<proteinExistence type="predicted"/>
<feature type="coiled-coil region" evidence="1">
    <location>
        <begin position="1"/>
        <end position="36"/>
    </location>
</feature>
<dbReference type="Ensembl" id="ENSMGAT00000004689.3">
    <property type="protein sequence ID" value="ENSMGAP00000003979.3"/>
    <property type="gene ID" value="ENSMGAG00000004210.3"/>
</dbReference>
<feature type="compositionally biased region" description="Polar residues" evidence="2">
    <location>
        <begin position="41"/>
        <end position="54"/>
    </location>
</feature>
<reference evidence="4" key="2">
    <citation type="submission" date="2025-08" db="UniProtKB">
        <authorList>
            <consortium name="Ensembl"/>
        </authorList>
    </citation>
    <scope>IDENTIFICATION</scope>
</reference>
<dbReference type="Pfam" id="PF16043">
    <property type="entry name" value="DUF4795"/>
    <property type="match status" value="1"/>
</dbReference>
<dbReference type="Bgee" id="ENSMGAG00000004210">
    <property type="expression patterns" value="Expressed in gonad and 1 other cell type or tissue"/>
</dbReference>
<evidence type="ECO:0000259" key="3">
    <source>
        <dbReference type="Pfam" id="PF16043"/>
    </source>
</evidence>
<dbReference type="Proteomes" id="UP000001645">
    <property type="component" value="Chromosome 20"/>
</dbReference>
<evidence type="ECO:0000256" key="1">
    <source>
        <dbReference type="SAM" id="Coils"/>
    </source>
</evidence>
<dbReference type="GeneTree" id="ENSGT00940000161294"/>
<sequence>MRRELKELKEKQDAAKATLEQLVADTANRLQEQLDELRSVLGSTTPATQPPSSAEQDEAPCPVCSTDVGAQLGRLLQRYEQLQELVESVSARQAAGKAGRQRQDEELLKHIQAAVTQVQGDCEKLSSVTGNLMDDRHQRQRDIEALFQSLERLEKEKVDKEELVLEIDVKADRAALAGKVSCAQFDAAMEQLNGMIGEMLSKVTGQEQDWHQVQQKLIEELDSKLDRLELAPLRQQLEERWRSILKQLKEKTPRVEADDAAGIRKQLLAHFHCVSCDRPLHMLVPGPHIVTIPPLPPLPSRVTVRPRATFQPEQGHRWGTRGQGDHSWHRGGLSPEHPPAPRREQGAQCGFLQVPRRCGGQHTVTHPLQRCPRPPHLPPYGNGTSVEVEIWGRRDVGSPRGMALGHRGGEGTEVSYSKLGGWEGLCSQLGGVGWGIGVWAEREGEDLHGTGWVLDPVPILTPKPRPSSGCINPVLPPGTPRLLEQRPMSSHGRLPHLRPPQGREESPTAERGGGTPSETHPWAPGGPMGCSQ</sequence>
<feature type="domain" description="DUF4795" evidence="3">
    <location>
        <begin position="101"/>
        <end position="306"/>
    </location>
</feature>
<dbReference type="InParanoid" id="G1MYF8"/>
<organism evidence="4 5">
    <name type="scientific">Meleagris gallopavo</name>
    <name type="common">Wild turkey</name>
    <dbReference type="NCBI Taxonomy" id="9103"/>
    <lineage>
        <taxon>Eukaryota</taxon>
        <taxon>Metazoa</taxon>
        <taxon>Chordata</taxon>
        <taxon>Craniata</taxon>
        <taxon>Vertebrata</taxon>
        <taxon>Euteleostomi</taxon>
        <taxon>Archelosauria</taxon>
        <taxon>Archosauria</taxon>
        <taxon>Dinosauria</taxon>
        <taxon>Saurischia</taxon>
        <taxon>Theropoda</taxon>
        <taxon>Coelurosauria</taxon>
        <taxon>Aves</taxon>
        <taxon>Neognathae</taxon>
        <taxon>Galloanserae</taxon>
        <taxon>Galliformes</taxon>
        <taxon>Phasianidae</taxon>
        <taxon>Meleagridinae</taxon>
        <taxon>Meleagris</taxon>
    </lineage>
</organism>
<keyword evidence="1" id="KW-0175">Coiled coil</keyword>
<accession>G1MYF8</accession>
<feature type="region of interest" description="Disordered" evidence="2">
    <location>
        <begin position="464"/>
        <end position="532"/>
    </location>
</feature>
<dbReference type="InterPro" id="IPR032013">
    <property type="entry name" value="DUF4795"/>
</dbReference>
<dbReference type="HOGENOM" id="CLU_010161_1_0_1"/>
<reference evidence="4 5" key="1">
    <citation type="journal article" date="2010" name="PLoS Biol.">
        <title>Multi-platform next-generation sequencing of the domestic turkey (Meleagris gallopavo): genome assembly and analysis.</title>
        <authorList>
            <person name="Dalloul R.A."/>
            <person name="Long J.A."/>
            <person name="Zimin A.V."/>
            <person name="Aslam L."/>
            <person name="Beal K."/>
            <person name="Blomberg L.A."/>
            <person name="Bouffard P."/>
            <person name="Burt D.W."/>
            <person name="Crasta O."/>
            <person name="Crooijmans R.P."/>
            <person name="Cooper K."/>
            <person name="Coulombe R.A."/>
            <person name="De S."/>
            <person name="Delany M.E."/>
            <person name="Dodgson J.B."/>
            <person name="Dong J.J."/>
            <person name="Evans C."/>
            <person name="Frederickson K.M."/>
            <person name="Flicek P."/>
            <person name="Florea L."/>
            <person name="Folkerts O."/>
            <person name="Groenen M.A."/>
            <person name="Harkins T.T."/>
            <person name="Herrero J."/>
            <person name="Hoffmann S."/>
            <person name="Megens H.J."/>
            <person name="Jiang A."/>
            <person name="de Jong P."/>
            <person name="Kaiser P."/>
            <person name="Kim H."/>
            <person name="Kim K.W."/>
            <person name="Kim S."/>
            <person name="Langenberger D."/>
            <person name="Lee M.K."/>
            <person name="Lee T."/>
            <person name="Mane S."/>
            <person name="Marcais G."/>
            <person name="Marz M."/>
            <person name="McElroy A.P."/>
            <person name="Modise T."/>
            <person name="Nefedov M."/>
            <person name="Notredame C."/>
            <person name="Paton I.R."/>
            <person name="Payne W.S."/>
            <person name="Pertea G."/>
            <person name="Prickett D."/>
            <person name="Puiu D."/>
            <person name="Qioa D."/>
            <person name="Raineri E."/>
            <person name="Ruffier M."/>
            <person name="Salzberg S.L."/>
            <person name="Schatz M.C."/>
            <person name="Scheuring C."/>
            <person name="Schmidt C.J."/>
            <person name="Schroeder S."/>
            <person name="Searle S.M."/>
            <person name="Smith E.J."/>
            <person name="Smith J."/>
            <person name="Sonstegard T.S."/>
            <person name="Stadler P.F."/>
            <person name="Tafer H."/>
            <person name="Tu Z.J."/>
            <person name="Van Tassell C.P."/>
            <person name="Vilella A.J."/>
            <person name="Williams K.P."/>
            <person name="Yorke J.A."/>
            <person name="Zhang L."/>
            <person name="Zhang H.B."/>
            <person name="Zhang X."/>
            <person name="Zhang Y."/>
            <person name="Reed K.M."/>
        </authorList>
    </citation>
    <scope>NUCLEOTIDE SEQUENCE [LARGE SCALE GENOMIC DNA]</scope>
</reference>
<name>G1MYF8_MELGA</name>
<evidence type="ECO:0000313" key="5">
    <source>
        <dbReference type="Proteomes" id="UP000001645"/>
    </source>
</evidence>
<feature type="region of interest" description="Disordered" evidence="2">
    <location>
        <begin position="36"/>
        <end position="61"/>
    </location>
</feature>
<dbReference type="AlphaFoldDB" id="G1MYF8"/>